<feature type="active site" evidence="9">
    <location>
        <position position="163"/>
    </location>
</feature>
<dbReference type="EMBL" id="MCRM02000003">
    <property type="protein sequence ID" value="PNV76334.1"/>
    <property type="molecule type" value="Genomic_DNA"/>
</dbReference>
<dbReference type="InterPro" id="IPR023009">
    <property type="entry name" value="Tyrosine_recombinase_XerC/XerD"/>
</dbReference>
<dbReference type="InterPro" id="IPR004107">
    <property type="entry name" value="Integrase_SAM-like_N"/>
</dbReference>
<protein>
    <recommendedName>
        <fullName evidence="9">Tyrosine recombinase XerC</fullName>
    </recommendedName>
</protein>
<feature type="active site" evidence="9">
    <location>
        <position position="255"/>
    </location>
</feature>
<dbReference type="CDD" id="cd00798">
    <property type="entry name" value="INT_XerDC_C"/>
    <property type="match status" value="1"/>
</dbReference>
<evidence type="ECO:0000259" key="10">
    <source>
        <dbReference type="PROSITE" id="PS51898"/>
    </source>
</evidence>
<comment type="similarity">
    <text evidence="9">Belongs to the 'phage' integrase family. XerC subfamily.</text>
</comment>
<keyword evidence="2 9" id="KW-0963">Cytoplasm</keyword>
<feature type="active site" evidence="9">
    <location>
        <position position="187"/>
    </location>
</feature>
<name>A0ABX4YMA7_9LEPT</name>
<dbReference type="InterPro" id="IPR044068">
    <property type="entry name" value="CB"/>
</dbReference>
<feature type="active site" description="O-(3'-phospho-DNA)-tyrosine intermediate" evidence="9">
    <location>
        <position position="290"/>
    </location>
</feature>
<evidence type="ECO:0000256" key="8">
    <source>
        <dbReference type="ARBA" id="ARBA00023306"/>
    </source>
</evidence>
<gene>
    <name evidence="9" type="primary">xerC</name>
    <name evidence="12" type="ORF">BES34_004875</name>
</gene>
<evidence type="ECO:0000256" key="7">
    <source>
        <dbReference type="ARBA" id="ARBA00023172"/>
    </source>
</evidence>
<keyword evidence="4 9" id="KW-0159">Chromosome partition</keyword>
<evidence type="ECO:0000256" key="6">
    <source>
        <dbReference type="ARBA" id="ARBA00023125"/>
    </source>
</evidence>
<dbReference type="Pfam" id="PF00589">
    <property type="entry name" value="Phage_integrase"/>
    <property type="match status" value="1"/>
</dbReference>
<reference evidence="12" key="1">
    <citation type="submission" date="2018-01" db="EMBL/GenBank/DDBJ databases">
        <title>Genomic characterization of Leptospira inadai serogroup Lyme isolated from captured rat in Brazil and comparative analysis with human reference strain.</title>
        <authorList>
            <person name="Moreno L.Z."/>
            <person name="Loureiro A.P."/>
            <person name="Miraglia F."/>
            <person name="Kremer F.S."/>
            <person name="Eslabao M.R."/>
            <person name="Dellagostin O.A."/>
            <person name="Lilenbaum W."/>
            <person name="Moreno A.M."/>
        </authorList>
    </citation>
    <scope>NUCLEOTIDE SEQUENCE [LARGE SCALE GENOMIC DNA]</scope>
    <source>
        <strain evidence="12">M34/99</strain>
    </source>
</reference>
<evidence type="ECO:0000256" key="3">
    <source>
        <dbReference type="ARBA" id="ARBA00022618"/>
    </source>
</evidence>
<dbReference type="InterPro" id="IPR011010">
    <property type="entry name" value="DNA_brk_join_enz"/>
</dbReference>
<dbReference type="Pfam" id="PF02899">
    <property type="entry name" value="Phage_int_SAM_1"/>
    <property type="match status" value="1"/>
</dbReference>
<proteinExistence type="inferred from homology"/>
<feature type="domain" description="Core-binding (CB)" evidence="11">
    <location>
        <begin position="14"/>
        <end position="100"/>
    </location>
</feature>
<evidence type="ECO:0000256" key="2">
    <source>
        <dbReference type="ARBA" id="ARBA00022490"/>
    </source>
</evidence>
<dbReference type="PANTHER" id="PTHR30349:SF77">
    <property type="entry name" value="TYROSINE RECOMBINASE XERC"/>
    <property type="match status" value="1"/>
</dbReference>
<keyword evidence="8 9" id="KW-0131">Cell cycle</keyword>
<keyword evidence="7 9" id="KW-0233">DNA recombination</keyword>
<comment type="caution">
    <text evidence="12">The sequence shown here is derived from an EMBL/GenBank/DDBJ whole genome shotgun (WGS) entry which is preliminary data.</text>
</comment>
<evidence type="ECO:0000313" key="12">
    <source>
        <dbReference type="EMBL" id="PNV76334.1"/>
    </source>
</evidence>
<dbReference type="InterPro" id="IPR010998">
    <property type="entry name" value="Integrase_recombinase_N"/>
</dbReference>
<comment type="subcellular location">
    <subcellularLocation>
        <location evidence="1 9">Cytoplasm</location>
    </subcellularLocation>
</comment>
<comment type="subunit">
    <text evidence="9">Forms a cyclic heterotetrameric complex composed of two molecules of XerC and two molecules of XerD.</text>
</comment>
<dbReference type="Gene3D" id="1.10.443.10">
    <property type="entry name" value="Intergrase catalytic core"/>
    <property type="match status" value="1"/>
</dbReference>
<evidence type="ECO:0000256" key="5">
    <source>
        <dbReference type="ARBA" id="ARBA00022908"/>
    </source>
</evidence>
<evidence type="ECO:0000256" key="9">
    <source>
        <dbReference type="HAMAP-Rule" id="MF_01808"/>
    </source>
</evidence>
<dbReference type="PROSITE" id="PS51898">
    <property type="entry name" value="TYR_RECOMBINASE"/>
    <property type="match status" value="1"/>
</dbReference>
<evidence type="ECO:0000256" key="1">
    <source>
        <dbReference type="ARBA" id="ARBA00004496"/>
    </source>
</evidence>
<keyword evidence="6 9" id="KW-0238">DNA-binding</keyword>
<sequence length="317" mass="37162">MSEYTIKVPEFSSEILNQAARRFHEYLRVEKNYSQNTLNAYLLDLKSFFEFSEREQLDIYQLEAVDVRSYFAYLSKNQGLDRKTQSRKLSSLRTFYKVLQKDDLVPSNPILSVHFPKTRKQVPKNFRIEETEEILEYEDGKASEILNLRDKAIIEVLYSTGLRVFELVDASLTQLSRDNTILKVLGKRRKERFAYLGKEAIESLTAYLEVRPRFRPQCDEIFLNQKGKKLTTRGVRYILNERRKRMGWDKPITPHKFRHTFATDLLDAGADIRAVQELLGHSSLSTTQVYLSVSKEKIKEVYRKAHPHAKRIDPSSQ</sequence>
<keyword evidence="5 9" id="KW-0229">DNA integration</keyword>
<evidence type="ECO:0000259" key="11">
    <source>
        <dbReference type="PROSITE" id="PS51900"/>
    </source>
</evidence>
<feature type="active site" evidence="9">
    <location>
        <position position="281"/>
    </location>
</feature>
<dbReference type="PANTHER" id="PTHR30349">
    <property type="entry name" value="PHAGE INTEGRASE-RELATED"/>
    <property type="match status" value="1"/>
</dbReference>
<organism evidence="12 13">
    <name type="scientific">Leptospira inadai serovar Lyme</name>
    <dbReference type="NCBI Taxonomy" id="293084"/>
    <lineage>
        <taxon>Bacteria</taxon>
        <taxon>Pseudomonadati</taxon>
        <taxon>Spirochaetota</taxon>
        <taxon>Spirochaetia</taxon>
        <taxon>Leptospirales</taxon>
        <taxon>Leptospiraceae</taxon>
        <taxon>Leptospira</taxon>
    </lineage>
</organism>
<evidence type="ECO:0000313" key="13">
    <source>
        <dbReference type="Proteomes" id="UP000094669"/>
    </source>
</evidence>
<accession>A0ABX4YMA7</accession>
<dbReference type="Gene3D" id="1.10.150.130">
    <property type="match status" value="1"/>
</dbReference>
<dbReference type="SUPFAM" id="SSF56349">
    <property type="entry name" value="DNA breaking-rejoining enzymes"/>
    <property type="match status" value="1"/>
</dbReference>
<feature type="domain" description="Tyr recombinase" evidence="10">
    <location>
        <begin position="121"/>
        <end position="303"/>
    </location>
</feature>
<dbReference type="InterPro" id="IPR002104">
    <property type="entry name" value="Integrase_catalytic"/>
</dbReference>
<dbReference type="Proteomes" id="UP000094669">
    <property type="component" value="Unassembled WGS sequence"/>
</dbReference>
<dbReference type="RefSeq" id="WP_010419311.1">
    <property type="nucleotide sequence ID" value="NZ_MCRM02000003.1"/>
</dbReference>
<evidence type="ECO:0000256" key="4">
    <source>
        <dbReference type="ARBA" id="ARBA00022829"/>
    </source>
</evidence>
<feature type="active site" evidence="9">
    <location>
        <position position="258"/>
    </location>
</feature>
<keyword evidence="3 9" id="KW-0132">Cell division</keyword>
<keyword evidence="13" id="KW-1185">Reference proteome</keyword>
<dbReference type="InterPro" id="IPR050090">
    <property type="entry name" value="Tyrosine_recombinase_XerCD"/>
</dbReference>
<dbReference type="PROSITE" id="PS51900">
    <property type="entry name" value="CB"/>
    <property type="match status" value="1"/>
</dbReference>
<comment type="function">
    <text evidence="9">Site-specific tyrosine recombinase, which acts by catalyzing the cutting and rejoining of the recombining DNA molecules. The XerC-XerD complex is essential to convert dimers of the bacterial chromosome into monomers to permit their segregation at cell division. It also contributes to the segregational stability of plasmids.</text>
</comment>
<dbReference type="HAMAP" id="MF_01808">
    <property type="entry name" value="Recomb_XerC_XerD"/>
    <property type="match status" value="1"/>
</dbReference>
<dbReference type="InterPro" id="IPR013762">
    <property type="entry name" value="Integrase-like_cat_sf"/>
</dbReference>